<feature type="compositionally biased region" description="Polar residues" evidence="1">
    <location>
        <begin position="158"/>
        <end position="170"/>
    </location>
</feature>
<evidence type="ECO:0000313" key="4">
    <source>
        <dbReference type="Proteomes" id="UP000463388"/>
    </source>
</evidence>
<keyword evidence="2" id="KW-1133">Transmembrane helix</keyword>
<protein>
    <submittedName>
        <fullName evidence="3">Uncharacterized protein</fullName>
    </submittedName>
</protein>
<evidence type="ECO:0000256" key="2">
    <source>
        <dbReference type="SAM" id="Phobius"/>
    </source>
</evidence>
<sequence>MSRLRKGARLPVFGLVTAALAGWLLAVTCVAVGGAVSDDGTGPAEPAPRAAWADNPTNEAVPTDDTGVVDPNAGKDKQPDGNDGNSSGAGAGSDANAGTAPPAGPAPQSGDGAAPDGSPVPPAEGEDATASEGADAAEGDKPVAPPVLPDPVFGEGTNPDNLINPQQKPDSSFIYDTSISALQDADSYLNNQTVQVTGEVVGDRIKAEFDPGFCWIVLQANDDSYAEVPVFIATDVTAPIDTYGSYGRKGTTLQVRGIFHLSCSDHEGLTDLHADTVAAVEKGSITQQTLDPKAFIPGGILTVLGLVMLLVFRHMREGRR</sequence>
<dbReference type="EMBL" id="WSRR01000006">
    <property type="protein sequence ID" value="MVX60618.1"/>
    <property type="molecule type" value="Genomic_DNA"/>
</dbReference>
<keyword evidence="4" id="KW-1185">Reference proteome</keyword>
<comment type="caution">
    <text evidence="3">The sequence shown here is derived from an EMBL/GenBank/DDBJ whole genome shotgun (WGS) entry which is preliminary data.</text>
</comment>
<dbReference type="RefSeq" id="WP_160345211.1">
    <property type="nucleotide sequence ID" value="NZ_WSRR01000006.1"/>
</dbReference>
<dbReference type="AlphaFoldDB" id="A0A6N8JL90"/>
<feature type="compositionally biased region" description="Low complexity" evidence="1">
    <location>
        <begin position="81"/>
        <end position="117"/>
    </location>
</feature>
<keyword evidence="2" id="KW-0472">Membrane</keyword>
<dbReference type="Proteomes" id="UP000463388">
    <property type="component" value="Unassembled WGS sequence"/>
</dbReference>
<reference evidence="3 4" key="1">
    <citation type="submission" date="2019-12" db="EMBL/GenBank/DDBJ databases">
        <title>Microbes associate with the intestines of laboratory mice.</title>
        <authorList>
            <person name="Navarre W."/>
            <person name="Wong E."/>
        </authorList>
    </citation>
    <scope>NUCLEOTIDE SEQUENCE [LARGE SCALE GENOMIC DNA]</scope>
    <source>
        <strain evidence="3 4">NM66_B29</strain>
    </source>
</reference>
<keyword evidence="2" id="KW-0812">Transmembrane</keyword>
<dbReference type="OrthoDB" id="3197178at2"/>
<proteinExistence type="predicted"/>
<feature type="transmembrane region" description="Helical" evidence="2">
    <location>
        <begin position="294"/>
        <end position="312"/>
    </location>
</feature>
<gene>
    <name evidence="3" type="ORF">GKZ27_03965</name>
</gene>
<accession>A0A6N8JL90</accession>
<feature type="region of interest" description="Disordered" evidence="1">
    <location>
        <begin position="40"/>
        <end position="170"/>
    </location>
</feature>
<evidence type="ECO:0000313" key="3">
    <source>
        <dbReference type="EMBL" id="MVX60618.1"/>
    </source>
</evidence>
<evidence type="ECO:0000256" key="1">
    <source>
        <dbReference type="SAM" id="MobiDB-lite"/>
    </source>
</evidence>
<name>A0A6N8JL90_9ACTN</name>
<organism evidence="3 4">
    <name type="scientific">Adlercreutzia mucosicola</name>
    <dbReference type="NCBI Taxonomy" id="580026"/>
    <lineage>
        <taxon>Bacteria</taxon>
        <taxon>Bacillati</taxon>
        <taxon>Actinomycetota</taxon>
        <taxon>Coriobacteriia</taxon>
        <taxon>Eggerthellales</taxon>
        <taxon>Eggerthellaceae</taxon>
        <taxon>Adlercreutzia</taxon>
    </lineage>
</organism>